<gene>
    <name evidence="1" type="ORF">BV22DRAFT_449217</name>
</gene>
<organism evidence="1 2">
    <name type="scientific">Leucogyrophana mollusca</name>
    <dbReference type="NCBI Taxonomy" id="85980"/>
    <lineage>
        <taxon>Eukaryota</taxon>
        <taxon>Fungi</taxon>
        <taxon>Dikarya</taxon>
        <taxon>Basidiomycota</taxon>
        <taxon>Agaricomycotina</taxon>
        <taxon>Agaricomycetes</taxon>
        <taxon>Agaricomycetidae</taxon>
        <taxon>Boletales</taxon>
        <taxon>Boletales incertae sedis</taxon>
        <taxon>Leucogyrophana</taxon>
    </lineage>
</organism>
<keyword evidence="2" id="KW-1185">Reference proteome</keyword>
<reference evidence="1" key="1">
    <citation type="journal article" date="2021" name="New Phytol.">
        <title>Evolutionary innovations through gain and loss of genes in the ectomycorrhizal Boletales.</title>
        <authorList>
            <person name="Wu G."/>
            <person name="Miyauchi S."/>
            <person name="Morin E."/>
            <person name="Kuo A."/>
            <person name="Drula E."/>
            <person name="Varga T."/>
            <person name="Kohler A."/>
            <person name="Feng B."/>
            <person name="Cao Y."/>
            <person name="Lipzen A."/>
            <person name="Daum C."/>
            <person name="Hundley H."/>
            <person name="Pangilinan J."/>
            <person name="Johnson J."/>
            <person name="Barry K."/>
            <person name="LaButti K."/>
            <person name="Ng V."/>
            <person name="Ahrendt S."/>
            <person name="Min B."/>
            <person name="Choi I.G."/>
            <person name="Park H."/>
            <person name="Plett J.M."/>
            <person name="Magnuson J."/>
            <person name="Spatafora J.W."/>
            <person name="Nagy L.G."/>
            <person name="Henrissat B."/>
            <person name="Grigoriev I.V."/>
            <person name="Yang Z.L."/>
            <person name="Xu J."/>
            <person name="Martin F.M."/>
        </authorList>
    </citation>
    <scope>NUCLEOTIDE SEQUENCE</scope>
    <source>
        <strain evidence="1">KUC20120723A-06</strain>
    </source>
</reference>
<dbReference type="EMBL" id="MU266406">
    <property type="protein sequence ID" value="KAH7925243.1"/>
    <property type="molecule type" value="Genomic_DNA"/>
</dbReference>
<proteinExistence type="predicted"/>
<comment type="caution">
    <text evidence="1">The sequence shown here is derived from an EMBL/GenBank/DDBJ whole genome shotgun (WGS) entry which is preliminary data.</text>
</comment>
<protein>
    <submittedName>
        <fullName evidence="1">NAD(P)-binding protein</fullName>
    </submittedName>
</protein>
<evidence type="ECO:0000313" key="1">
    <source>
        <dbReference type="EMBL" id="KAH7925243.1"/>
    </source>
</evidence>
<accession>A0ACB8BK78</accession>
<sequence length="256" mass="26743">MPSQFKGIALVTGAAQGIGRAIALRLASDGFDVALNDIPRKKDQLADVAREIDATGHRAISVYADVRVEAEVKGMVAEVVNELGGLDVMVANAGIACPDGSVLTTEDWDAVFAVNTRGMFLCYKYAALQMIAQGRGGRILGASSSWGKKGWAHAADYSASKFAVRGLTQSAALELGQHHITVNSFAPGPIDTPMMQAQKAPGEKENAYAKKVVATTALGYMGQPEDVAAIVSFLASKEAHFVTGQCLSVDGGATLS</sequence>
<evidence type="ECO:0000313" key="2">
    <source>
        <dbReference type="Proteomes" id="UP000790709"/>
    </source>
</evidence>
<dbReference type="Proteomes" id="UP000790709">
    <property type="component" value="Unassembled WGS sequence"/>
</dbReference>
<name>A0ACB8BK78_9AGAM</name>